<feature type="non-terminal residue" evidence="2">
    <location>
        <position position="1"/>
    </location>
</feature>
<dbReference type="Proteomes" id="UP001331761">
    <property type="component" value="Unassembled WGS sequence"/>
</dbReference>
<gene>
    <name evidence="2" type="ORF">GCK32_019682</name>
</gene>
<keyword evidence="1" id="KW-0472">Membrane</keyword>
<organism evidence="2 3">
    <name type="scientific">Trichostrongylus colubriformis</name>
    <name type="common">Black scour worm</name>
    <dbReference type="NCBI Taxonomy" id="6319"/>
    <lineage>
        <taxon>Eukaryota</taxon>
        <taxon>Metazoa</taxon>
        <taxon>Ecdysozoa</taxon>
        <taxon>Nematoda</taxon>
        <taxon>Chromadorea</taxon>
        <taxon>Rhabditida</taxon>
        <taxon>Rhabditina</taxon>
        <taxon>Rhabditomorpha</taxon>
        <taxon>Strongyloidea</taxon>
        <taxon>Trichostrongylidae</taxon>
        <taxon>Trichostrongylus</taxon>
    </lineage>
</organism>
<evidence type="ECO:0000313" key="3">
    <source>
        <dbReference type="Proteomes" id="UP001331761"/>
    </source>
</evidence>
<name>A0AAN8FW46_TRICO</name>
<keyword evidence="3" id="KW-1185">Reference proteome</keyword>
<dbReference type="AlphaFoldDB" id="A0AAN8FW46"/>
<proteinExistence type="predicted"/>
<reference evidence="2 3" key="1">
    <citation type="submission" date="2019-10" db="EMBL/GenBank/DDBJ databases">
        <title>Assembly and Annotation for the nematode Trichostrongylus colubriformis.</title>
        <authorList>
            <person name="Martin J."/>
        </authorList>
    </citation>
    <scope>NUCLEOTIDE SEQUENCE [LARGE SCALE GENOMIC DNA]</scope>
    <source>
        <strain evidence="2">G859</strain>
        <tissue evidence="2">Whole worm</tissue>
    </source>
</reference>
<feature type="transmembrane region" description="Helical" evidence="1">
    <location>
        <begin position="70"/>
        <end position="92"/>
    </location>
</feature>
<sequence>PDDVQISYRQGPSSDGFNELIISSINCGGSKGCPLDAVSKASEKFGTDSPQSLCEIASAGNIFTNELQPLTMVFIATTGVLIVVLLVTVIILMRYRTSEIKIEDVRI</sequence>
<comment type="caution">
    <text evidence="2">The sequence shown here is derived from an EMBL/GenBank/DDBJ whole genome shotgun (WGS) entry which is preliminary data.</text>
</comment>
<dbReference type="EMBL" id="WIXE01009736">
    <property type="protein sequence ID" value="KAK5978190.1"/>
    <property type="molecule type" value="Genomic_DNA"/>
</dbReference>
<protein>
    <submittedName>
        <fullName evidence="2">Uncharacterized protein</fullName>
    </submittedName>
</protein>
<keyword evidence="1" id="KW-0812">Transmembrane</keyword>
<evidence type="ECO:0000313" key="2">
    <source>
        <dbReference type="EMBL" id="KAK5978190.1"/>
    </source>
</evidence>
<evidence type="ECO:0000256" key="1">
    <source>
        <dbReference type="SAM" id="Phobius"/>
    </source>
</evidence>
<accession>A0AAN8FW46</accession>
<keyword evidence="1" id="KW-1133">Transmembrane helix</keyword>